<dbReference type="Proteomes" id="UP000886667">
    <property type="component" value="Unassembled WGS sequence"/>
</dbReference>
<dbReference type="GO" id="GO:0004017">
    <property type="term" value="F:AMP kinase activity"/>
    <property type="evidence" value="ECO:0007669"/>
    <property type="project" value="UniProtKB-EC"/>
</dbReference>
<comment type="catalytic activity">
    <reaction evidence="6">
        <text>AMP + ATP = 2 ADP</text>
        <dbReference type="Rhea" id="RHEA:12973"/>
        <dbReference type="ChEBI" id="CHEBI:30616"/>
        <dbReference type="ChEBI" id="CHEBI:456215"/>
        <dbReference type="ChEBI" id="CHEBI:456216"/>
        <dbReference type="EC" id="2.7.4.3"/>
    </reaction>
</comment>
<evidence type="ECO:0000256" key="3">
    <source>
        <dbReference type="ARBA" id="ARBA00022741"/>
    </source>
</evidence>
<dbReference type="AlphaFoldDB" id="A0A9E4N6U1"/>
<comment type="subcellular location">
    <subcellularLocation>
        <location evidence="6">Cytoplasm</location>
    </subcellularLocation>
</comment>
<dbReference type="SUPFAM" id="SSF52540">
    <property type="entry name" value="P-loop containing nucleoside triphosphate hydrolases"/>
    <property type="match status" value="1"/>
</dbReference>
<keyword evidence="1 5" id="KW-0808">Transferase</keyword>
<dbReference type="GO" id="GO:0005737">
    <property type="term" value="C:cytoplasm"/>
    <property type="evidence" value="ECO:0007669"/>
    <property type="project" value="UniProtKB-SubCell"/>
</dbReference>
<protein>
    <recommendedName>
        <fullName evidence="6">Adenylate kinase</fullName>
        <ecNumber evidence="6">2.7.4.3</ecNumber>
    </recommendedName>
</protein>
<dbReference type="Pfam" id="PF00406">
    <property type="entry name" value="ADK"/>
    <property type="match status" value="1"/>
</dbReference>
<evidence type="ECO:0000256" key="4">
    <source>
        <dbReference type="ARBA" id="ARBA00022777"/>
    </source>
</evidence>
<keyword evidence="4 5" id="KW-0418">Kinase</keyword>
<dbReference type="InterPro" id="IPR000850">
    <property type="entry name" value="Adenylat/UMP-CMP_kin"/>
</dbReference>
<dbReference type="PANTHER" id="PTHR23359">
    <property type="entry name" value="NUCLEOTIDE KINASE"/>
    <property type="match status" value="1"/>
</dbReference>
<dbReference type="InterPro" id="IPR027417">
    <property type="entry name" value="P-loop_NTPase"/>
</dbReference>
<name>A0A9E4N6U1_9GAMM</name>
<comment type="subunit">
    <text evidence="6">Monomer.</text>
</comment>
<comment type="similarity">
    <text evidence="5">Belongs to the adenylate kinase family.</text>
</comment>
<proteinExistence type="inferred from homology"/>
<dbReference type="EC" id="2.7.4.3" evidence="6"/>
<evidence type="ECO:0000313" key="8">
    <source>
        <dbReference type="Proteomes" id="UP000886667"/>
    </source>
</evidence>
<dbReference type="EMBL" id="JAEPCM010000725">
    <property type="protein sequence ID" value="MCG7948545.1"/>
    <property type="molecule type" value="Genomic_DNA"/>
</dbReference>
<comment type="caution">
    <text evidence="7">The sequence shown here is derived from an EMBL/GenBank/DDBJ whole genome shotgun (WGS) entry which is preliminary data.</text>
</comment>
<keyword evidence="2" id="KW-0545">Nucleotide biosynthesis</keyword>
<reference evidence="7" key="1">
    <citation type="journal article" date="2021" name="Proc. Natl. Acad. Sci. U.S.A.">
        <title>Global biogeography of chemosynthetic symbionts reveals both localized and globally distributed symbiont groups. .</title>
        <authorList>
            <person name="Osvatic J.T."/>
            <person name="Wilkins L.G.E."/>
            <person name="Leibrecht L."/>
            <person name="Leray M."/>
            <person name="Zauner S."/>
            <person name="Polzin J."/>
            <person name="Camacho Y."/>
            <person name="Gros O."/>
            <person name="van Gils J.A."/>
            <person name="Eisen J.A."/>
            <person name="Petersen J.M."/>
            <person name="Yuen B."/>
        </authorList>
    </citation>
    <scope>NUCLEOTIDE SEQUENCE</scope>
    <source>
        <strain evidence="7">MAGclacostrist064TRANS</strain>
    </source>
</reference>
<dbReference type="InterPro" id="IPR033690">
    <property type="entry name" value="Adenylat_kinase_CS"/>
</dbReference>
<evidence type="ECO:0000256" key="2">
    <source>
        <dbReference type="ARBA" id="ARBA00022727"/>
    </source>
</evidence>
<keyword evidence="3 6" id="KW-0547">Nucleotide-binding</keyword>
<dbReference type="Gene3D" id="3.40.50.300">
    <property type="entry name" value="P-loop containing nucleotide triphosphate hydrolases"/>
    <property type="match status" value="1"/>
</dbReference>
<sequence>MRIVILGAPGAGKRTQSALLAEKLALAIVTTGDLLKQAIAEESELGLEVKALQDAGRIVTEDIILGLIREQLLLPAMADGFILDGFPRNLLQALTLDELLQEISQPLDLVLLIDID</sequence>
<gene>
    <name evidence="7" type="ORF">JAZ07_19570</name>
</gene>
<dbReference type="GO" id="GO:0005524">
    <property type="term" value="F:ATP binding"/>
    <property type="evidence" value="ECO:0007669"/>
    <property type="project" value="UniProtKB-KW"/>
</dbReference>
<dbReference type="PROSITE" id="PS00113">
    <property type="entry name" value="ADENYLATE_KINASE"/>
    <property type="match status" value="1"/>
</dbReference>
<evidence type="ECO:0000256" key="6">
    <source>
        <dbReference type="RuleBase" id="RU003331"/>
    </source>
</evidence>
<dbReference type="PRINTS" id="PR00094">
    <property type="entry name" value="ADENYLTKNASE"/>
</dbReference>
<dbReference type="CDD" id="cd01428">
    <property type="entry name" value="ADK"/>
    <property type="match status" value="1"/>
</dbReference>
<evidence type="ECO:0000256" key="1">
    <source>
        <dbReference type="ARBA" id="ARBA00022679"/>
    </source>
</evidence>
<feature type="non-terminal residue" evidence="7">
    <location>
        <position position="116"/>
    </location>
</feature>
<accession>A0A9E4N6U1</accession>
<organism evidence="7 8">
    <name type="scientific">Candidatus Thiodiazotropha taylori</name>
    <dbReference type="NCBI Taxonomy" id="2792791"/>
    <lineage>
        <taxon>Bacteria</taxon>
        <taxon>Pseudomonadati</taxon>
        <taxon>Pseudomonadota</taxon>
        <taxon>Gammaproteobacteria</taxon>
        <taxon>Chromatiales</taxon>
        <taxon>Sedimenticolaceae</taxon>
        <taxon>Candidatus Thiodiazotropha</taxon>
    </lineage>
</organism>
<evidence type="ECO:0000313" key="7">
    <source>
        <dbReference type="EMBL" id="MCG7948545.1"/>
    </source>
</evidence>
<evidence type="ECO:0000256" key="5">
    <source>
        <dbReference type="RuleBase" id="RU003330"/>
    </source>
</evidence>
<keyword evidence="6" id="KW-0067">ATP-binding</keyword>